<sequence>MISSPAGSNASLSSHSWWGRFKTPRSNRDVELPDKMPPFAVTKQRLLTLVFSDMETIRMLPPTFGELDALARDWIKPPPDALFSLRVPIDFASIHAARLVTGPYIYLTGEDSYQIASMNVQGLRVEIVGDSPPPPEEEPPPPPPPPVLEMPATFNLELTPGTHVALDTLISSDELDMARMEDGTTVDGSFWGKLDIVHDGDTHKLEFSGTRIANTQEISTDLIVDTRVINKLALAAKPATAKCHLSILAPVQQYCDVTLAFAPFWKLAVTWPPAEPIEDQKVKYFLRVHPGGALEHFESETIATSLYYEAIPEPGMLDPHEFIAPRNSFAMPYTDFMSHIMRVLEQLGLSLTARTQFIHQNVFAFSAHRNIAYRFMTPSRIAAAIDISVTAENCVFTRLFMMFRGVSDDDLGLFAGAGEKEANVFNWREVVGWSEHSKDQSQFRVLEISVLEVT</sequence>
<dbReference type="EMBL" id="KV427611">
    <property type="protein sequence ID" value="KZT09488.1"/>
    <property type="molecule type" value="Genomic_DNA"/>
</dbReference>
<dbReference type="OrthoDB" id="3335814at2759"/>
<protein>
    <submittedName>
        <fullName evidence="2">Uncharacterized protein</fullName>
    </submittedName>
</protein>
<dbReference type="GeneID" id="63829206"/>
<dbReference type="InParanoid" id="A0A165FW51"/>
<evidence type="ECO:0000256" key="1">
    <source>
        <dbReference type="SAM" id="MobiDB-lite"/>
    </source>
</evidence>
<keyword evidence="3" id="KW-1185">Reference proteome</keyword>
<evidence type="ECO:0000313" key="3">
    <source>
        <dbReference type="Proteomes" id="UP000076871"/>
    </source>
</evidence>
<accession>A0A165FW51</accession>
<dbReference type="STRING" id="1314785.A0A165FW51"/>
<organism evidence="2 3">
    <name type="scientific">Laetiporus sulphureus 93-53</name>
    <dbReference type="NCBI Taxonomy" id="1314785"/>
    <lineage>
        <taxon>Eukaryota</taxon>
        <taxon>Fungi</taxon>
        <taxon>Dikarya</taxon>
        <taxon>Basidiomycota</taxon>
        <taxon>Agaricomycotina</taxon>
        <taxon>Agaricomycetes</taxon>
        <taxon>Polyporales</taxon>
        <taxon>Laetiporus</taxon>
    </lineage>
</organism>
<dbReference type="RefSeq" id="XP_040767228.1">
    <property type="nucleotide sequence ID" value="XM_040912178.1"/>
</dbReference>
<name>A0A165FW51_9APHY</name>
<proteinExistence type="predicted"/>
<dbReference type="Proteomes" id="UP000076871">
    <property type="component" value="Unassembled WGS sequence"/>
</dbReference>
<reference evidence="2 3" key="1">
    <citation type="journal article" date="2016" name="Mol. Biol. Evol.">
        <title>Comparative Genomics of Early-Diverging Mushroom-Forming Fungi Provides Insights into the Origins of Lignocellulose Decay Capabilities.</title>
        <authorList>
            <person name="Nagy L.G."/>
            <person name="Riley R."/>
            <person name="Tritt A."/>
            <person name="Adam C."/>
            <person name="Daum C."/>
            <person name="Floudas D."/>
            <person name="Sun H."/>
            <person name="Yadav J.S."/>
            <person name="Pangilinan J."/>
            <person name="Larsson K.H."/>
            <person name="Matsuura K."/>
            <person name="Barry K."/>
            <person name="Labutti K."/>
            <person name="Kuo R."/>
            <person name="Ohm R.A."/>
            <person name="Bhattacharya S.S."/>
            <person name="Shirouzu T."/>
            <person name="Yoshinaga Y."/>
            <person name="Martin F.M."/>
            <person name="Grigoriev I.V."/>
            <person name="Hibbett D.S."/>
        </authorList>
    </citation>
    <scope>NUCLEOTIDE SEQUENCE [LARGE SCALE GENOMIC DNA]</scope>
    <source>
        <strain evidence="2 3">93-53</strain>
    </source>
</reference>
<evidence type="ECO:0000313" key="2">
    <source>
        <dbReference type="EMBL" id="KZT09488.1"/>
    </source>
</evidence>
<dbReference type="AlphaFoldDB" id="A0A165FW51"/>
<feature type="region of interest" description="Disordered" evidence="1">
    <location>
        <begin position="126"/>
        <end position="148"/>
    </location>
</feature>
<dbReference type="SUPFAM" id="SSF101447">
    <property type="entry name" value="Formin homology 2 domain (FH2 domain)"/>
    <property type="match status" value="1"/>
</dbReference>
<gene>
    <name evidence="2" type="ORF">LAESUDRAFT_756445</name>
</gene>